<reference evidence="1" key="1">
    <citation type="submission" date="2015-04" db="EMBL/GenBank/DDBJ databases">
        <authorList>
            <person name="Syromyatnikov M.Y."/>
            <person name="Popov V.N."/>
        </authorList>
    </citation>
    <scope>NUCLEOTIDE SEQUENCE</scope>
    <source>
        <strain evidence="1">MO-1</strain>
    </source>
</reference>
<sequence>MTGRAARVEMQLPSAALMGSSIPLLVEVTAQQERLFVRELYLLIQATERVRLENIQSNDLIQNQDDDGDIEDAIHDAVTYEEHLTLARDLHLEAGRKQRWESTLTLPSDGLPTWEGVHSSHRWTVQARLDVMGADPRSDAMVLNVYAHPDGLPEDLR</sequence>
<dbReference type="EMBL" id="LO017727">
    <property type="protein sequence ID" value="CRH07051.1"/>
    <property type="molecule type" value="Genomic_DNA"/>
</dbReference>
<name>A0A1S7LMJ5_MAGMO</name>
<gene>
    <name evidence="1" type="ORF">MAGMO_2904</name>
</gene>
<accession>A0A1S7LMJ5</accession>
<protein>
    <submittedName>
        <fullName evidence="1">Uncharacterized protein</fullName>
    </submittedName>
</protein>
<dbReference type="AlphaFoldDB" id="A0A1S7LMJ5"/>
<organism evidence="1">
    <name type="scientific">Magnetococcus massalia (strain MO-1)</name>
    <dbReference type="NCBI Taxonomy" id="451514"/>
    <lineage>
        <taxon>Bacteria</taxon>
        <taxon>Pseudomonadati</taxon>
        <taxon>Pseudomonadota</taxon>
        <taxon>Magnetococcia</taxon>
        <taxon>Magnetococcales</taxon>
        <taxon>Magnetococcaceae</taxon>
        <taxon>Magnetococcus</taxon>
    </lineage>
</organism>
<evidence type="ECO:0000313" key="1">
    <source>
        <dbReference type="EMBL" id="CRH07051.1"/>
    </source>
</evidence>
<proteinExistence type="predicted"/>